<dbReference type="AlphaFoldDB" id="A0A1Y5T3Z2"/>
<dbReference type="EMBL" id="FWFT01000005">
    <property type="protein sequence ID" value="SLN54722.1"/>
    <property type="molecule type" value="Genomic_DNA"/>
</dbReference>
<organism evidence="5 6">
    <name type="scientific">Pseudooctadecabacter jejudonensis</name>
    <dbReference type="NCBI Taxonomy" id="1391910"/>
    <lineage>
        <taxon>Bacteria</taxon>
        <taxon>Pseudomonadati</taxon>
        <taxon>Pseudomonadota</taxon>
        <taxon>Alphaproteobacteria</taxon>
        <taxon>Rhodobacterales</taxon>
        <taxon>Paracoccaceae</taxon>
        <taxon>Pseudooctadecabacter</taxon>
    </lineage>
</organism>
<dbReference type="PANTHER" id="PTHR23339">
    <property type="entry name" value="TYROSINE SPECIFIC PROTEIN PHOSPHATASE AND DUAL SPECIFICITY PROTEIN PHOSPHATASE"/>
    <property type="match status" value="1"/>
</dbReference>
<evidence type="ECO:0000259" key="4">
    <source>
        <dbReference type="PROSITE" id="PS50056"/>
    </source>
</evidence>
<dbReference type="Gene3D" id="3.90.190.10">
    <property type="entry name" value="Protein tyrosine phosphatase superfamily"/>
    <property type="match status" value="1"/>
</dbReference>
<dbReference type="GO" id="GO:0004725">
    <property type="term" value="F:protein tyrosine phosphatase activity"/>
    <property type="evidence" value="ECO:0007669"/>
    <property type="project" value="UniProtKB-EC"/>
</dbReference>
<evidence type="ECO:0000313" key="5">
    <source>
        <dbReference type="EMBL" id="SLN54722.1"/>
    </source>
</evidence>
<dbReference type="EC" id="3.1.3.48" evidence="1"/>
<accession>A0A1Y5T3Z2</accession>
<evidence type="ECO:0000313" key="6">
    <source>
        <dbReference type="Proteomes" id="UP000193623"/>
    </source>
</evidence>
<dbReference type="PROSITE" id="PS50056">
    <property type="entry name" value="TYR_PHOSPHATASE_2"/>
    <property type="match status" value="1"/>
</dbReference>
<proteinExistence type="predicted"/>
<keyword evidence="3" id="KW-0904">Protein phosphatase</keyword>
<keyword evidence="6" id="KW-1185">Reference proteome</keyword>
<feature type="domain" description="Tyrosine specific protein phosphatases" evidence="4">
    <location>
        <begin position="91"/>
        <end position="155"/>
    </location>
</feature>
<protein>
    <recommendedName>
        <fullName evidence="1">protein-tyrosine-phosphatase</fullName>
        <ecNumber evidence="1">3.1.3.48</ecNumber>
    </recommendedName>
</protein>
<dbReference type="InterPro" id="IPR029021">
    <property type="entry name" value="Prot-tyrosine_phosphatase-like"/>
</dbReference>
<evidence type="ECO:0000256" key="1">
    <source>
        <dbReference type="ARBA" id="ARBA00013064"/>
    </source>
</evidence>
<keyword evidence="2" id="KW-0378">Hydrolase</keyword>
<sequence>MSDFGIHVLSLGAGLIAVSPVPGRSGDYETDLSTLLHWAPHLVLTMTTQSEMDRMGASSFGHDLEAVGIAWHHLPIVDFGAPDATIRHQWHEVSAQAHTLLKEGGRVLSHCFGGCGRSGMVALRLMVEAGEAPDAALARLRAVRPCAVERDAQFDWASQTSGH</sequence>
<dbReference type="Pfam" id="PF05706">
    <property type="entry name" value="CDKN3"/>
    <property type="match status" value="1"/>
</dbReference>
<dbReference type="InterPro" id="IPR000387">
    <property type="entry name" value="Tyr_Pase_dom"/>
</dbReference>
<dbReference type="SUPFAM" id="SSF52799">
    <property type="entry name" value="(Phosphotyrosine protein) phosphatases II"/>
    <property type="match status" value="1"/>
</dbReference>
<dbReference type="InterPro" id="IPR022778">
    <property type="entry name" value="CDKN3"/>
</dbReference>
<name>A0A1Y5T3Z2_9RHOB</name>
<gene>
    <name evidence="5" type="ORF">PSJ8397_02865</name>
</gene>
<dbReference type="Proteomes" id="UP000193623">
    <property type="component" value="Unassembled WGS sequence"/>
</dbReference>
<evidence type="ECO:0000256" key="3">
    <source>
        <dbReference type="ARBA" id="ARBA00022912"/>
    </source>
</evidence>
<reference evidence="5 6" key="1">
    <citation type="submission" date="2017-03" db="EMBL/GenBank/DDBJ databases">
        <authorList>
            <person name="Afonso C.L."/>
            <person name="Miller P.J."/>
            <person name="Scott M.A."/>
            <person name="Spackman E."/>
            <person name="Goraichik I."/>
            <person name="Dimitrov K.M."/>
            <person name="Suarez D.L."/>
            <person name="Swayne D.E."/>
        </authorList>
    </citation>
    <scope>NUCLEOTIDE SEQUENCE [LARGE SCALE GENOMIC DNA]</scope>
    <source>
        <strain evidence="5 6">CECT 8397</strain>
    </source>
</reference>
<dbReference type="InterPro" id="IPR050561">
    <property type="entry name" value="PTP"/>
</dbReference>
<evidence type="ECO:0000256" key="2">
    <source>
        <dbReference type="ARBA" id="ARBA00022801"/>
    </source>
</evidence>